<keyword evidence="4" id="KW-0067">ATP-binding</keyword>
<dbReference type="Proteomes" id="UP001145021">
    <property type="component" value="Unassembled WGS sequence"/>
</dbReference>
<dbReference type="PROSITE" id="PS50862">
    <property type="entry name" value="AA_TRNA_LIGASE_II"/>
    <property type="match status" value="1"/>
</dbReference>
<keyword evidence="2 9" id="KW-0436">Ligase</keyword>
<dbReference type="EC" id="6.1.1.11" evidence="1"/>
<evidence type="ECO:0000259" key="8">
    <source>
        <dbReference type="PROSITE" id="PS50862"/>
    </source>
</evidence>
<name>A0A9W7XGP0_9FUNG</name>
<dbReference type="EMBL" id="JANBOH010000401">
    <property type="protein sequence ID" value="KAJ1642435.1"/>
    <property type="molecule type" value="Genomic_DNA"/>
</dbReference>
<feature type="region of interest" description="Disordered" evidence="7">
    <location>
        <begin position="100"/>
        <end position="129"/>
    </location>
</feature>
<dbReference type="AlphaFoldDB" id="A0A9W7XGP0"/>
<dbReference type="InterPro" id="IPR045864">
    <property type="entry name" value="aa-tRNA-synth_II/BPL/LPL"/>
</dbReference>
<dbReference type="InterPro" id="IPR010978">
    <property type="entry name" value="tRNA-bd_arm"/>
</dbReference>
<protein>
    <recommendedName>
        <fullName evidence="1">serine--tRNA ligase</fullName>
        <ecNumber evidence="1">6.1.1.11</ecNumber>
    </recommendedName>
    <alternativeName>
        <fullName evidence="6">Seryl-tRNA synthetase</fullName>
    </alternativeName>
</protein>
<keyword evidence="10" id="KW-1185">Reference proteome</keyword>
<feature type="domain" description="Aminoacyl-transfer RNA synthetases class-II family profile" evidence="8">
    <location>
        <begin position="220"/>
        <end position="542"/>
    </location>
</feature>
<dbReference type="InterPro" id="IPR006195">
    <property type="entry name" value="aa-tRNA-synth_II"/>
</dbReference>
<evidence type="ECO:0000313" key="10">
    <source>
        <dbReference type="Proteomes" id="UP001145021"/>
    </source>
</evidence>
<organism evidence="9 10">
    <name type="scientific">Coemansia asiatica</name>
    <dbReference type="NCBI Taxonomy" id="1052880"/>
    <lineage>
        <taxon>Eukaryota</taxon>
        <taxon>Fungi</taxon>
        <taxon>Fungi incertae sedis</taxon>
        <taxon>Zoopagomycota</taxon>
        <taxon>Kickxellomycotina</taxon>
        <taxon>Kickxellomycetes</taxon>
        <taxon>Kickxellales</taxon>
        <taxon>Kickxellaceae</taxon>
        <taxon>Coemansia</taxon>
    </lineage>
</organism>
<feature type="compositionally biased region" description="Polar residues" evidence="7">
    <location>
        <begin position="119"/>
        <end position="128"/>
    </location>
</feature>
<dbReference type="InterPro" id="IPR002317">
    <property type="entry name" value="Ser-tRNA-ligase_type_1"/>
</dbReference>
<keyword evidence="5" id="KW-0030">Aminoacyl-tRNA synthetase</keyword>
<dbReference type="PRINTS" id="PR00981">
    <property type="entry name" value="TRNASYNTHSER"/>
</dbReference>
<gene>
    <name evidence="9" type="primary">SARS2</name>
    <name evidence="9" type="ORF">LPJ64_005721</name>
</gene>
<dbReference type="SUPFAM" id="SSF55681">
    <property type="entry name" value="Class II aaRS and biotin synthetases"/>
    <property type="match status" value="1"/>
</dbReference>
<sequence>MLRRIGVASGLCSSHFCIWIFASSRISSCRQQQQRRTLIQPSFDYKYIRDNAQTLLENAQSRNVMDAQPHRVGELYNEFRRLTALVNEKRSELNSLSKELGNLARSRSKGHKADGKTAEQPTKSNSGLDESGLQAAIADLRENARITKNTIQAIDANLNVIEKRLRYEASKLPNVSHPDTPLGDESHARTMKTIGTLHTVDKIPLDISDNTKPSDLDFKDHYDLALDLGIVDMEAGARVAGSRFHYWRGAGALLELALVQYAMTRAAAAGFTPHITPDIARSSIVDACGFRPRSGAEEDARLNVYTDVNKDDKAEMAHNRHSAGEASQIYRVSPVAEESSSADSHADPDPLCLVATAEIPLVAMRAQQMLDRRELPMKFAGLSHCFRAEAGARGRDTRGIYRLHQFTKVELVTLALPEDSQRELCRLVDFQTALYEDLGLTFRVLQMPTYELGASAYQKFDIEAWMPGRKAWGEISSASNCTDYQARRLGIRVRAGAAKDGSSVAAAPVFVHTLNATAVAVPRIVVALLESFQQPDGSVVIPHVLRPWMMGMDMLVPKRH</sequence>
<evidence type="ECO:0000256" key="2">
    <source>
        <dbReference type="ARBA" id="ARBA00022598"/>
    </source>
</evidence>
<dbReference type="Pfam" id="PF00587">
    <property type="entry name" value="tRNA-synt_2b"/>
    <property type="match status" value="1"/>
</dbReference>
<accession>A0A9W7XGP0</accession>
<dbReference type="Gene3D" id="1.10.287.40">
    <property type="entry name" value="Serine-tRNA synthetase, tRNA binding domain"/>
    <property type="match status" value="1"/>
</dbReference>
<dbReference type="GO" id="GO:0004828">
    <property type="term" value="F:serine-tRNA ligase activity"/>
    <property type="evidence" value="ECO:0007669"/>
    <property type="project" value="UniProtKB-EC"/>
</dbReference>
<dbReference type="InterPro" id="IPR015866">
    <property type="entry name" value="Ser-tRNA-synth_1_N"/>
</dbReference>
<evidence type="ECO:0000256" key="4">
    <source>
        <dbReference type="ARBA" id="ARBA00022840"/>
    </source>
</evidence>
<dbReference type="InterPro" id="IPR042103">
    <property type="entry name" value="SerRS_1_N_sf"/>
</dbReference>
<dbReference type="SUPFAM" id="SSF46589">
    <property type="entry name" value="tRNA-binding arm"/>
    <property type="match status" value="1"/>
</dbReference>
<dbReference type="GO" id="GO:0006434">
    <property type="term" value="P:seryl-tRNA aminoacylation"/>
    <property type="evidence" value="ECO:0007669"/>
    <property type="project" value="InterPro"/>
</dbReference>
<evidence type="ECO:0000256" key="6">
    <source>
        <dbReference type="ARBA" id="ARBA00031113"/>
    </source>
</evidence>
<reference evidence="9" key="1">
    <citation type="submission" date="2022-07" db="EMBL/GenBank/DDBJ databases">
        <title>Phylogenomic reconstructions and comparative analyses of Kickxellomycotina fungi.</title>
        <authorList>
            <person name="Reynolds N.K."/>
            <person name="Stajich J.E."/>
            <person name="Barry K."/>
            <person name="Grigoriev I.V."/>
            <person name="Crous P."/>
            <person name="Smith M.E."/>
        </authorList>
    </citation>
    <scope>NUCLEOTIDE SEQUENCE</scope>
    <source>
        <strain evidence="9">NBRC 105413</strain>
    </source>
</reference>
<proteinExistence type="predicted"/>
<evidence type="ECO:0000313" key="9">
    <source>
        <dbReference type="EMBL" id="KAJ1642435.1"/>
    </source>
</evidence>
<keyword evidence="3" id="KW-0547">Nucleotide-binding</keyword>
<dbReference type="GO" id="GO:0005524">
    <property type="term" value="F:ATP binding"/>
    <property type="evidence" value="ECO:0007669"/>
    <property type="project" value="UniProtKB-KW"/>
</dbReference>
<dbReference type="Gene3D" id="3.30.930.10">
    <property type="entry name" value="Bira Bifunctional Protein, Domain 2"/>
    <property type="match status" value="1"/>
</dbReference>
<dbReference type="Pfam" id="PF02403">
    <property type="entry name" value="Seryl_tRNA_N"/>
    <property type="match status" value="1"/>
</dbReference>
<evidence type="ECO:0000256" key="3">
    <source>
        <dbReference type="ARBA" id="ARBA00022741"/>
    </source>
</evidence>
<evidence type="ECO:0000256" key="5">
    <source>
        <dbReference type="ARBA" id="ARBA00023146"/>
    </source>
</evidence>
<comment type="caution">
    <text evidence="9">The sequence shown here is derived from an EMBL/GenBank/DDBJ whole genome shotgun (WGS) entry which is preliminary data.</text>
</comment>
<evidence type="ECO:0000256" key="1">
    <source>
        <dbReference type="ARBA" id="ARBA00012840"/>
    </source>
</evidence>
<dbReference type="InterPro" id="IPR002314">
    <property type="entry name" value="aa-tRNA-synt_IIb"/>
</dbReference>
<dbReference type="PANTHER" id="PTHR11778">
    <property type="entry name" value="SERYL-TRNA SYNTHETASE"/>
    <property type="match status" value="1"/>
</dbReference>
<evidence type="ECO:0000256" key="7">
    <source>
        <dbReference type="SAM" id="MobiDB-lite"/>
    </source>
</evidence>